<dbReference type="eggNOG" id="COG2755">
    <property type="taxonomic scope" value="Bacteria"/>
</dbReference>
<dbReference type="AlphaFoldDB" id="K9XQB8"/>
<name>K9XQB8_STAC7</name>
<dbReference type="SUPFAM" id="SSF52266">
    <property type="entry name" value="SGNH hydrolase"/>
    <property type="match status" value="1"/>
</dbReference>
<accession>K9XQB8</accession>
<dbReference type="PANTHER" id="PTHR30383:SF5">
    <property type="entry name" value="SGNH HYDROLASE-TYPE ESTERASE DOMAIN-CONTAINING PROTEIN"/>
    <property type="match status" value="1"/>
</dbReference>
<evidence type="ECO:0000259" key="1">
    <source>
        <dbReference type="Pfam" id="PF13472"/>
    </source>
</evidence>
<dbReference type="Gene3D" id="3.40.50.1110">
    <property type="entry name" value="SGNH hydrolase"/>
    <property type="match status" value="1"/>
</dbReference>
<feature type="domain" description="SGNH hydrolase-type esterase" evidence="1">
    <location>
        <begin position="32"/>
        <end position="221"/>
    </location>
</feature>
<evidence type="ECO:0000313" key="3">
    <source>
        <dbReference type="Proteomes" id="UP000010473"/>
    </source>
</evidence>
<dbReference type="HOGENOM" id="CLU_088196_1_0_3"/>
<gene>
    <name evidence="2" type="ordered locus">Sta7437_0651</name>
</gene>
<dbReference type="KEGG" id="scs:Sta7437_0651"/>
<evidence type="ECO:0000313" key="2">
    <source>
        <dbReference type="EMBL" id="AFZ34246.1"/>
    </source>
</evidence>
<dbReference type="STRING" id="111780.Sta7437_0651"/>
<dbReference type="InterPro" id="IPR013830">
    <property type="entry name" value="SGNH_hydro"/>
</dbReference>
<organism evidence="2 3">
    <name type="scientific">Stanieria cyanosphaera (strain ATCC 29371 / PCC 7437)</name>
    <dbReference type="NCBI Taxonomy" id="111780"/>
    <lineage>
        <taxon>Bacteria</taxon>
        <taxon>Bacillati</taxon>
        <taxon>Cyanobacteriota</taxon>
        <taxon>Cyanophyceae</taxon>
        <taxon>Pleurocapsales</taxon>
        <taxon>Dermocarpellaceae</taxon>
        <taxon>Stanieria</taxon>
    </lineage>
</organism>
<dbReference type="InterPro" id="IPR051532">
    <property type="entry name" value="Ester_Hydrolysis_Enzymes"/>
</dbReference>
<dbReference type="Proteomes" id="UP000010473">
    <property type="component" value="Chromosome"/>
</dbReference>
<dbReference type="InterPro" id="IPR036514">
    <property type="entry name" value="SGNH_hydro_sf"/>
</dbReference>
<proteinExistence type="predicted"/>
<reference evidence="3" key="1">
    <citation type="journal article" date="2013" name="Proc. Natl. Acad. Sci. U.S.A.">
        <title>Improving the coverage of the cyanobacterial phylum using diversity-driven genome sequencing.</title>
        <authorList>
            <person name="Shih P.M."/>
            <person name="Wu D."/>
            <person name="Latifi A."/>
            <person name="Axen S.D."/>
            <person name="Fewer D.P."/>
            <person name="Talla E."/>
            <person name="Calteau A."/>
            <person name="Cai F."/>
            <person name="Tandeau de Marsac N."/>
            <person name="Rippka R."/>
            <person name="Herdman M."/>
            <person name="Sivonen K."/>
            <person name="Coursin T."/>
            <person name="Laurent T."/>
            <person name="Goodwin L."/>
            <person name="Nolan M."/>
            <person name="Davenport K.W."/>
            <person name="Han C.S."/>
            <person name="Rubin E.M."/>
            <person name="Eisen J.A."/>
            <person name="Woyke T."/>
            <person name="Gugger M."/>
            <person name="Kerfeld C.A."/>
        </authorList>
    </citation>
    <scope>NUCLEOTIDE SEQUENCE [LARGE SCALE GENOMIC DNA]</scope>
    <source>
        <strain evidence="3">ATCC 29371 / PCC 7437</strain>
    </source>
</reference>
<dbReference type="GO" id="GO:0004622">
    <property type="term" value="F:phosphatidylcholine lysophospholipase activity"/>
    <property type="evidence" value="ECO:0007669"/>
    <property type="project" value="TreeGrafter"/>
</dbReference>
<dbReference type="Pfam" id="PF13472">
    <property type="entry name" value="Lipase_GDSL_2"/>
    <property type="match status" value="1"/>
</dbReference>
<dbReference type="PATRIC" id="fig|111780.3.peg.683"/>
<dbReference type="OrthoDB" id="252349at2"/>
<dbReference type="RefSeq" id="WP_015191919.1">
    <property type="nucleotide sequence ID" value="NC_019748.1"/>
</dbReference>
<dbReference type="EMBL" id="CP003653">
    <property type="protein sequence ID" value="AFZ34246.1"/>
    <property type="molecule type" value="Genomic_DNA"/>
</dbReference>
<dbReference type="PANTHER" id="PTHR30383">
    <property type="entry name" value="THIOESTERASE 1/PROTEASE 1/LYSOPHOSPHOLIPASE L1"/>
    <property type="match status" value="1"/>
</dbReference>
<protein>
    <submittedName>
        <fullName evidence="2">Lipolytic protein G-D-S-L family</fullName>
    </submittedName>
</protein>
<sequence>MQAVYSNHLTSVSSSRNSSLSFKKQHPLKIIALGDSLIYGYGDFVGGGWVERLRRQWMSPDSSGHVLYNLGVRGDRVVQVTQRLEQEFRCRGELRNRTPDLILLSVGTNDSPRLGKQNGRLFTDFFEFKQQVNHLLDAAQSLCPVLFVGMTPVDETKMPFFDCLYYNRSDQYHYKEATLQACQQRNIPYLDIFDLWLARGEHWIKTQLGDDGLHPNVQGYQTLLNDILTWQAFKTLA</sequence>
<keyword evidence="3" id="KW-1185">Reference proteome</keyword>